<protein>
    <recommendedName>
        <fullName evidence="1">ASCH domain-containing protein</fullName>
    </recommendedName>
</protein>
<proteinExistence type="predicted"/>
<gene>
    <name evidence="2" type="ORF">MasN3_04820</name>
</gene>
<evidence type="ECO:0000313" key="2">
    <source>
        <dbReference type="EMBL" id="BDT56988.1"/>
    </source>
</evidence>
<accession>A0ABN6T8X9</accession>
<dbReference type="EMBL" id="AP026966">
    <property type="protein sequence ID" value="BDT56988.1"/>
    <property type="molecule type" value="Genomic_DNA"/>
</dbReference>
<dbReference type="Pfam" id="PF04266">
    <property type="entry name" value="ASCH"/>
    <property type="match status" value="1"/>
</dbReference>
<reference evidence="2" key="1">
    <citation type="submission" date="2022-11" db="EMBL/GenBank/DDBJ databases">
        <title>Isolation and characterization of PLA-degrading bacterium Massilia sp. from Antarctic soil.</title>
        <authorList>
            <person name="Sato K."/>
            <person name="Gomez-Fuentes C."/>
            <person name="Ahmad S.A."/>
            <person name="Zulkharnain A."/>
        </authorList>
    </citation>
    <scope>NUCLEOTIDE SEQUENCE</scope>
    <source>
        <strain evidence="2">N-3</strain>
    </source>
</reference>
<dbReference type="SMART" id="SM01022">
    <property type="entry name" value="ASCH"/>
    <property type="match status" value="1"/>
</dbReference>
<dbReference type="Gene3D" id="3.10.400.10">
    <property type="entry name" value="Sulfate adenylyltransferase"/>
    <property type="match status" value="1"/>
</dbReference>
<sequence length="136" mass="15722">MMTATTIGRRRRLTFWGADENDDSLPRAVMAGRKTVTADTVEDYYQPYGEYGDGSYEAGDLIEVYDLKQRLRCLIRATKVYTIRFGDIPEEVWRGEGFASAREFQEVHIRCLPQYQLHDDFAFVTLHFELVEVIAA</sequence>
<keyword evidence="3" id="KW-1185">Reference proteome</keyword>
<feature type="domain" description="ASCH" evidence="1">
    <location>
        <begin position="13"/>
        <end position="132"/>
    </location>
</feature>
<dbReference type="RefSeq" id="WP_281911979.1">
    <property type="nucleotide sequence ID" value="NZ_AP026966.1"/>
</dbReference>
<name>A0ABN6T8X9_9BURK</name>
<evidence type="ECO:0000259" key="1">
    <source>
        <dbReference type="SMART" id="SM01022"/>
    </source>
</evidence>
<dbReference type="InterPro" id="IPR007374">
    <property type="entry name" value="ASCH_domain"/>
</dbReference>
<evidence type="ECO:0000313" key="3">
    <source>
        <dbReference type="Proteomes" id="UP001163336"/>
    </source>
</evidence>
<dbReference type="Proteomes" id="UP001163336">
    <property type="component" value="Chromosome"/>
</dbReference>
<organism evidence="2 3">
    <name type="scientific">Massilia varians</name>
    <dbReference type="NCBI Taxonomy" id="457921"/>
    <lineage>
        <taxon>Bacteria</taxon>
        <taxon>Pseudomonadati</taxon>
        <taxon>Pseudomonadota</taxon>
        <taxon>Betaproteobacteria</taxon>
        <taxon>Burkholderiales</taxon>
        <taxon>Oxalobacteraceae</taxon>
        <taxon>Telluria group</taxon>
        <taxon>Massilia</taxon>
    </lineage>
</organism>
<dbReference type="InterPro" id="IPR015947">
    <property type="entry name" value="PUA-like_sf"/>
</dbReference>
<dbReference type="SUPFAM" id="SSF88697">
    <property type="entry name" value="PUA domain-like"/>
    <property type="match status" value="1"/>
</dbReference>